<dbReference type="InterPro" id="IPR047187">
    <property type="entry name" value="SF1_C_Upf1"/>
</dbReference>
<dbReference type="GO" id="GO:0005524">
    <property type="term" value="F:ATP binding"/>
    <property type="evidence" value="ECO:0007669"/>
    <property type="project" value="UniProtKB-KW"/>
</dbReference>
<dbReference type="Gene3D" id="3.30.70.330">
    <property type="match status" value="1"/>
</dbReference>
<comment type="similarity">
    <text evidence="2">Belongs to the DNA2/NAM7 helicase family.</text>
</comment>
<proteinExistence type="inferred from homology"/>
<dbReference type="RefSeq" id="WP_068715844.1">
    <property type="nucleotide sequence ID" value="NZ_LWDV01000007.1"/>
</dbReference>
<comment type="caution">
    <text evidence="12">The sequence shown here is derived from an EMBL/GenBank/DDBJ whole genome shotgun (WGS) entry which is preliminary data.</text>
</comment>
<dbReference type="Gene3D" id="2.40.30.270">
    <property type="match status" value="1"/>
</dbReference>
<dbReference type="GO" id="GO:0016787">
    <property type="term" value="F:hydrolase activity"/>
    <property type="evidence" value="ECO:0007669"/>
    <property type="project" value="UniProtKB-KW"/>
</dbReference>
<dbReference type="InterPro" id="IPR048761">
    <property type="entry name" value="SMUBP-2_HCS1_1B"/>
</dbReference>
<keyword evidence="13" id="KW-1185">Reference proteome</keyword>
<dbReference type="Proteomes" id="UP000093514">
    <property type="component" value="Unassembled WGS sequence"/>
</dbReference>
<keyword evidence="4" id="KW-0963">Cytoplasm</keyword>
<dbReference type="SMART" id="SM00487">
    <property type="entry name" value="DEXDc"/>
    <property type="match status" value="1"/>
</dbReference>
<feature type="domain" description="Helicase ATP-binding" evidence="11">
    <location>
        <begin position="259"/>
        <end position="538"/>
    </location>
</feature>
<evidence type="ECO:0000256" key="8">
    <source>
        <dbReference type="ARBA" id="ARBA00022840"/>
    </source>
</evidence>
<dbReference type="PANTHER" id="PTHR43788:SF8">
    <property type="entry name" value="DNA-BINDING PROTEIN SMUBP-2"/>
    <property type="match status" value="1"/>
</dbReference>
<dbReference type="InterPro" id="IPR014001">
    <property type="entry name" value="Helicase_ATP-bd"/>
</dbReference>
<dbReference type="Pfam" id="PF03880">
    <property type="entry name" value="DbpA"/>
    <property type="match status" value="1"/>
</dbReference>
<keyword evidence="7 12" id="KW-0347">Helicase</keyword>
<evidence type="ECO:0000259" key="11">
    <source>
        <dbReference type="SMART" id="SM00487"/>
    </source>
</evidence>
<name>A0A1C0ABP2_9FIRM</name>
<keyword evidence="6" id="KW-0378">Hydrolase</keyword>
<evidence type="ECO:0000256" key="2">
    <source>
        <dbReference type="ARBA" id="ARBA00007913"/>
    </source>
</evidence>
<accession>A0A1C0ABP2</accession>
<dbReference type="PANTHER" id="PTHR43788">
    <property type="entry name" value="DNA2/NAM7 HELICASE FAMILY MEMBER"/>
    <property type="match status" value="1"/>
</dbReference>
<evidence type="ECO:0000313" key="12">
    <source>
        <dbReference type="EMBL" id="OCL27768.1"/>
    </source>
</evidence>
<dbReference type="GO" id="GO:0043139">
    <property type="term" value="F:5'-3' DNA helicase activity"/>
    <property type="evidence" value="ECO:0007669"/>
    <property type="project" value="TreeGrafter"/>
</dbReference>
<dbReference type="EMBL" id="LWDV01000007">
    <property type="protein sequence ID" value="OCL27768.1"/>
    <property type="molecule type" value="Genomic_DNA"/>
</dbReference>
<dbReference type="SUPFAM" id="SSF52540">
    <property type="entry name" value="P-loop containing nucleoside triphosphate hydrolases"/>
    <property type="match status" value="1"/>
</dbReference>
<comment type="subcellular location">
    <subcellularLocation>
        <location evidence="1">Cytoplasm</location>
    </subcellularLocation>
</comment>
<feature type="domain" description="AAA+ ATPase" evidence="10">
    <location>
        <begin position="277"/>
        <end position="534"/>
    </location>
</feature>
<dbReference type="SMART" id="SM00382">
    <property type="entry name" value="AAA"/>
    <property type="match status" value="1"/>
</dbReference>
<evidence type="ECO:0000256" key="5">
    <source>
        <dbReference type="ARBA" id="ARBA00022741"/>
    </source>
</evidence>
<evidence type="ECO:0000256" key="6">
    <source>
        <dbReference type="ARBA" id="ARBA00022801"/>
    </source>
</evidence>
<dbReference type="EC" id="3.6.4.12" evidence="3"/>
<dbReference type="CDD" id="cd12252">
    <property type="entry name" value="RRM_DbpA"/>
    <property type="match status" value="1"/>
</dbReference>
<dbReference type="InterPro" id="IPR003593">
    <property type="entry name" value="AAA+_ATPase"/>
</dbReference>
<dbReference type="Gene3D" id="3.40.50.300">
    <property type="entry name" value="P-loop containing nucleotide triphosphate hydrolases"/>
    <property type="match status" value="2"/>
</dbReference>
<dbReference type="InterPro" id="IPR004483">
    <property type="entry name" value="SMUBP-2/Hcs1-like"/>
</dbReference>
<dbReference type="InterPro" id="IPR005580">
    <property type="entry name" value="DbpA/CsdA_RNA-bd_dom"/>
</dbReference>
<reference evidence="13" key="1">
    <citation type="submission" date="2016-07" db="EMBL/GenBank/DDBJ databases">
        <authorList>
            <person name="Florea S."/>
            <person name="Webb J.S."/>
            <person name="Jaromczyk J."/>
            <person name="Schardl C.L."/>
        </authorList>
    </citation>
    <scope>NUCLEOTIDE SEQUENCE [LARGE SCALE GENOMIC DNA]</scope>
    <source>
        <strain evidence="13">Z6</strain>
    </source>
</reference>
<dbReference type="GO" id="GO:0003723">
    <property type="term" value="F:RNA binding"/>
    <property type="evidence" value="ECO:0007669"/>
    <property type="project" value="InterPro"/>
</dbReference>
<dbReference type="AlphaFoldDB" id="A0A1C0ABP2"/>
<evidence type="ECO:0000256" key="1">
    <source>
        <dbReference type="ARBA" id="ARBA00004496"/>
    </source>
</evidence>
<dbReference type="Pfam" id="PF13086">
    <property type="entry name" value="AAA_11"/>
    <property type="match status" value="1"/>
</dbReference>
<evidence type="ECO:0000259" key="10">
    <source>
        <dbReference type="SMART" id="SM00382"/>
    </source>
</evidence>
<evidence type="ECO:0000256" key="7">
    <source>
        <dbReference type="ARBA" id="ARBA00022806"/>
    </source>
</evidence>
<dbReference type="InterPro" id="IPR041677">
    <property type="entry name" value="DNA2/NAM7_AAA_11"/>
</dbReference>
<reference evidence="12 13" key="2">
    <citation type="submission" date="2016-08" db="EMBL/GenBank/DDBJ databases">
        <title>Orenia metallireducens sp. nov. strain Z6, a Novel Metal-reducing Firmicute from the Deep Subsurface.</title>
        <authorList>
            <person name="Maxim B.I."/>
            <person name="Kenneth K."/>
            <person name="Flynn T.M."/>
            <person name="Oloughlin E.J."/>
            <person name="Locke R.A."/>
            <person name="Weber J.R."/>
            <person name="Egan S.M."/>
            <person name="Mackie R.I."/>
            <person name="Cann I.K."/>
        </authorList>
    </citation>
    <scope>NUCLEOTIDE SEQUENCE [LARGE SCALE GENOMIC DNA]</scope>
    <source>
        <strain evidence="12 13">Z6</strain>
    </source>
</reference>
<dbReference type="FunFam" id="3.40.50.300:FF:000326">
    <property type="entry name" value="P-loop containing nucleoside triphosphate hydrolase"/>
    <property type="match status" value="1"/>
</dbReference>
<evidence type="ECO:0000256" key="9">
    <source>
        <dbReference type="SAM" id="Coils"/>
    </source>
</evidence>
<dbReference type="InterPro" id="IPR012677">
    <property type="entry name" value="Nucleotide-bd_a/b_plait_sf"/>
</dbReference>
<dbReference type="GO" id="GO:0003677">
    <property type="term" value="F:DNA binding"/>
    <property type="evidence" value="ECO:0007669"/>
    <property type="project" value="InterPro"/>
</dbReference>
<keyword evidence="9" id="KW-0175">Coiled coil</keyword>
<dbReference type="InterPro" id="IPR050534">
    <property type="entry name" value="Coronavir_polyprotein_1ab"/>
</dbReference>
<dbReference type="GO" id="GO:0005737">
    <property type="term" value="C:cytoplasm"/>
    <property type="evidence" value="ECO:0007669"/>
    <property type="project" value="UniProtKB-SubCell"/>
</dbReference>
<dbReference type="InterPro" id="IPR041679">
    <property type="entry name" value="DNA2/NAM7-like_C"/>
</dbReference>
<gene>
    <name evidence="12" type="ORF">U472_04245</name>
</gene>
<evidence type="ECO:0000256" key="4">
    <source>
        <dbReference type="ARBA" id="ARBA00022490"/>
    </source>
</evidence>
<keyword evidence="5" id="KW-0547">Nucleotide-binding</keyword>
<dbReference type="InterPro" id="IPR027417">
    <property type="entry name" value="P-loop_NTPase"/>
</dbReference>
<evidence type="ECO:0000313" key="13">
    <source>
        <dbReference type="Proteomes" id="UP000093514"/>
    </source>
</evidence>
<dbReference type="GO" id="GO:0005694">
    <property type="term" value="C:chromosome"/>
    <property type="evidence" value="ECO:0007669"/>
    <property type="project" value="UniProtKB-ARBA"/>
</dbReference>
<evidence type="ECO:0000256" key="3">
    <source>
        <dbReference type="ARBA" id="ARBA00012551"/>
    </source>
</evidence>
<organism evidence="12 13">
    <name type="scientific">Orenia metallireducens</name>
    <dbReference type="NCBI Taxonomy" id="1413210"/>
    <lineage>
        <taxon>Bacteria</taxon>
        <taxon>Bacillati</taxon>
        <taxon>Bacillota</taxon>
        <taxon>Clostridia</taxon>
        <taxon>Halanaerobiales</taxon>
        <taxon>Halobacteroidaceae</taxon>
        <taxon>Orenia</taxon>
    </lineage>
</organism>
<dbReference type="NCBIfam" id="TIGR00376">
    <property type="entry name" value="IGHMBP2 family helicase"/>
    <property type="match status" value="1"/>
</dbReference>
<dbReference type="OrthoDB" id="9757917at2"/>
<keyword evidence="8" id="KW-0067">ATP-binding</keyword>
<feature type="coiled-coil region" evidence="9">
    <location>
        <begin position="221"/>
        <end position="248"/>
    </location>
</feature>
<protein>
    <recommendedName>
        <fullName evidence="3">DNA helicase</fullName>
        <ecNumber evidence="3">3.6.4.12</ecNumber>
    </recommendedName>
</protein>
<dbReference type="Pfam" id="PF13087">
    <property type="entry name" value="AAA_12"/>
    <property type="match status" value="1"/>
</dbReference>
<sequence length="746" mass="84089">MVNLVIRDLARGTGPGDIVGAFINEAKIESSQIGKIDFHDKIALVEIKDSVAKKVADVMNNNKIAGKNVRVEIDNNFMDRLRYIDDYVSKYRYLVQLERKEEMRVQELEIKNLTGRQREKKGRAILHLRGRDQGQGFAGKFLVKFIRQKRGETLPDTQISVGDLVMISKGNPLAKDNPTGTVVEMSNYAITVVFDKKPPKFIYNKGLRLDLYVNDITFQRMLDALGRLKSAQGRLAELRDKIVGLERLEFGEDISINFKNKLLDSSQQEAVKAALAAKDLFLVHGPPGTGKTVTAIEILEQSIEQDKSILATADSNTAVDNLVERLVKRGRKVLRVGHPARVTPLLREHTLDCLIDEHPKYQKAKQVREKAYKVLEEQKKYIHPSGRWRRGMSNNEIKSLAKQGRGSRGISPHKIKEMGEWLKLQDKIDRLFKKVDRLEEEAVRELIGEAEVVCATNSTAGSEVLEAEVFDLLLVDEATQATEPSTLIPFVKADKVILVGDHKQLPPTILNQKAKNEGLAESLFERLLEIYGSEIKVMLNTQYRMNEQIMNFASQEFYNGNLVVASEIKDINLKDLNITISAGNSPAEQAFNRQEGIIFFDTQGMEAPERSKKDSKSIYNRIEAELSVEIIKHGISAGIDVSEIALISPYKAQVDLVKKLLKGEEIEVNTIDGFQGREKEVVILSLVRSNLKGNTGFLKDIRRLNVSVTRAKRRLIIIGDSVTISNNSIYSKLIEYVKSNGYYYKL</sequence>
<dbReference type="CDD" id="cd18808">
    <property type="entry name" value="SF1_C_Upf1"/>
    <property type="match status" value="1"/>
</dbReference>
<dbReference type="Pfam" id="PF21138">
    <property type="entry name" value="SMUBP-2_HCS1_1B"/>
    <property type="match status" value="1"/>
</dbReference>